<evidence type="ECO:0000256" key="10">
    <source>
        <dbReference type="ARBA" id="ARBA00022989"/>
    </source>
</evidence>
<keyword evidence="12 16" id="KW-0472">Membrane</keyword>
<dbReference type="InterPro" id="IPR001736">
    <property type="entry name" value="PLipase_D/transphosphatidylase"/>
</dbReference>
<evidence type="ECO:0000256" key="2">
    <source>
        <dbReference type="ARBA" id="ARBA00004613"/>
    </source>
</evidence>
<dbReference type="InterPro" id="IPR027379">
    <property type="entry name" value="CLS_N"/>
</dbReference>
<dbReference type="GO" id="GO:0032049">
    <property type="term" value="P:cardiolipin biosynthetic process"/>
    <property type="evidence" value="ECO:0007669"/>
    <property type="project" value="UniProtKB-UniRule"/>
</dbReference>
<comment type="function">
    <text evidence="1">Could be a virulence factor.</text>
</comment>
<keyword evidence="4" id="KW-1003">Cell membrane</keyword>
<evidence type="ECO:0000256" key="3">
    <source>
        <dbReference type="ARBA" id="ARBA00004651"/>
    </source>
</evidence>
<keyword evidence="5" id="KW-0444">Lipid biosynthesis</keyword>
<feature type="domain" description="PLD phosphodiesterase" evidence="17">
    <location>
        <begin position="388"/>
        <end position="415"/>
    </location>
</feature>
<evidence type="ECO:0000256" key="1">
    <source>
        <dbReference type="ARBA" id="ARBA00003145"/>
    </source>
</evidence>
<evidence type="ECO:0000256" key="9">
    <source>
        <dbReference type="ARBA" id="ARBA00022737"/>
    </source>
</evidence>
<evidence type="ECO:0000256" key="15">
    <source>
        <dbReference type="NCBIfam" id="TIGR04265"/>
    </source>
</evidence>
<evidence type="ECO:0000313" key="18">
    <source>
        <dbReference type="EMBL" id="SNT68679.1"/>
    </source>
</evidence>
<evidence type="ECO:0000256" key="11">
    <source>
        <dbReference type="ARBA" id="ARBA00023098"/>
    </source>
</evidence>
<dbReference type="RefSeq" id="WP_089342584.1">
    <property type="nucleotide sequence ID" value="NZ_CP067129.1"/>
</dbReference>
<evidence type="ECO:0000256" key="13">
    <source>
        <dbReference type="ARBA" id="ARBA00023209"/>
    </source>
</evidence>
<proteinExistence type="predicted"/>
<evidence type="ECO:0000256" key="4">
    <source>
        <dbReference type="ARBA" id="ARBA00022475"/>
    </source>
</evidence>
<dbReference type="GO" id="GO:0005886">
    <property type="term" value="C:plasma membrane"/>
    <property type="evidence" value="ECO:0007669"/>
    <property type="project" value="UniProtKB-SubCell"/>
</dbReference>
<dbReference type="InterPro" id="IPR022924">
    <property type="entry name" value="Cardiolipin_synthase"/>
</dbReference>
<evidence type="ECO:0000256" key="5">
    <source>
        <dbReference type="ARBA" id="ARBA00022516"/>
    </source>
</evidence>
<dbReference type="OrthoDB" id="9762009at2"/>
<feature type="transmembrane region" description="Helical" evidence="16">
    <location>
        <begin position="35"/>
        <end position="53"/>
    </location>
</feature>
<feature type="transmembrane region" description="Helical" evidence="16">
    <location>
        <begin position="6"/>
        <end position="23"/>
    </location>
</feature>
<evidence type="ECO:0000256" key="12">
    <source>
        <dbReference type="ARBA" id="ARBA00023136"/>
    </source>
</evidence>
<dbReference type="EC" id="2.7.8.-" evidence="15"/>
<evidence type="ECO:0000256" key="6">
    <source>
        <dbReference type="ARBA" id="ARBA00022525"/>
    </source>
</evidence>
<keyword evidence="13" id="KW-0594">Phospholipid biosynthesis</keyword>
<protein>
    <recommendedName>
        <fullName evidence="15">Cardiolipin synthase</fullName>
        <ecNumber evidence="15">2.7.8.-</ecNumber>
    </recommendedName>
</protein>
<comment type="subcellular location">
    <subcellularLocation>
        <location evidence="3">Cell membrane</location>
        <topology evidence="3">Multi-pass membrane protein</topology>
    </subcellularLocation>
    <subcellularLocation>
        <location evidence="2">Secreted</location>
    </subcellularLocation>
</comment>
<evidence type="ECO:0000256" key="14">
    <source>
        <dbReference type="ARBA" id="ARBA00023264"/>
    </source>
</evidence>
<dbReference type="PANTHER" id="PTHR21248:SF22">
    <property type="entry name" value="PHOSPHOLIPASE D"/>
    <property type="match status" value="1"/>
</dbReference>
<evidence type="ECO:0000256" key="7">
    <source>
        <dbReference type="ARBA" id="ARBA00022679"/>
    </source>
</evidence>
<dbReference type="SMART" id="SM00155">
    <property type="entry name" value="PLDc"/>
    <property type="match status" value="2"/>
</dbReference>
<dbReference type="GO" id="GO:0008808">
    <property type="term" value="F:cardiolipin synthase activity"/>
    <property type="evidence" value="ECO:0007669"/>
    <property type="project" value="UniProtKB-UniRule"/>
</dbReference>
<evidence type="ECO:0000256" key="8">
    <source>
        <dbReference type="ARBA" id="ARBA00022692"/>
    </source>
</evidence>
<sequence>MWASISVFIHTFIGWALIVRILLRPRLDPSTRFAWIMVIEAVPVLGILAYLLIGEVRMNQADVLRMADVRDRLTGLRIPSPDILWEPPNFARPVIAANEAVGGMPVLTGNRINLLEESDGAIDRLVEAIDGAEDHVHILFYIWLSDASGLKVKEAVIRAALRGVSCRVIVDALGSRSMVRSQHWQDMKRSGVECVTAFPLGVPLFSMLFRRLDLRNHRKILIVDNRIAFTGSRNCADMAFAIKPRYAPWVDVLFSVEGPAIRQLQSVFLGDWMSYTGEDLGGMLQLVNVVDTPGCAAQVVATGPDLRAGSIADCMMGMLYAAREHVLITTPYYVPDASLDAAVRAAARRGVDVTMILPERNDSLVVGATSQGFYADLLSAGVKLHLFRDGLLHSKIMTVDGRMALIGSANLDRRSFELNYEVNMALFGDELIAGIDARQASYLERSDELTLEDVQNWGALRRLRNNLLALASPLL</sequence>
<dbReference type="GO" id="GO:0005576">
    <property type="term" value="C:extracellular region"/>
    <property type="evidence" value="ECO:0007669"/>
    <property type="project" value="UniProtKB-SubCell"/>
</dbReference>
<keyword evidence="11" id="KW-0443">Lipid metabolism</keyword>
<feature type="domain" description="PLD phosphodiesterase" evidence="17">
    <location>
        <begin position="212"/>
        <end position="239"/>
    </location>
</feature>
<reference evidence="18 19" key="1">
    <citation type="submission" date="2017-07" db="EMBL/GenBank/DDBJ databases">
        <authorList>
            <person name="Sun Z.S."/>
            <person name="Albrecht U."/>
            <person name="Echele G."/>
            <person name="Lee C.C."/>
        </authorList>
    </citation>
    <scope>NUCLEOTIDE SEQUENCE [LARGE SCALE GENOMIC DNA]</scope>
    <source>
        <strain evidence="18 19">DSM 14827</strain>
    </source>
</reference>
<dbReference type="EMBL" id="FZQB01000001">
    <property type="protein sequence ID" value="SNT68679.1"/>
    <property type="molecule type" value="Genomic_DNA"/>
</dbReference>
<keyword evidence="10 16" id="KW-1133">Transmembrane helix</keyword>
<dbReference type="Pfam" id="PF13091">
    <property type="entry name" value="PLDc_2"/>
    <property type="match status" value="2"/>
</dbReference>
<gene>
    <name evidence="18" type="ORF">SAMN05444959_101238</name>
</gene>
<keyword evidence="8 16" id="KW-0812">Transmembrane</keyword>
<dbReference type="CDD" id="cd09152">
    <property type="entry name" value="PLDc_EcCLS_like_1"/>
    <property type="match status" value="1"/>
</dbReference>
<evidence type="ECO:0000313" key="19">
    <source>
        <dbReference type="Proteomes" id="UP000198307"/>
    </source>
</evidence>
<dbReference type="NCBIfam" id="TIGR04265">
    <property type="entry name" value="bac_cardiolipin"/>
    <property type="match status" value="1"/>
</dbReference>
<evidence type="ECO:0000259" key="17">
    <source>
        <dbReference type="PROSITE" id="PS50035"/>
    </source>
</evidence>
<dbReference type="Gene3D" id="3.30.870.10">
    <property type="entry name" value="Endonuclease Chain A"/>
    <property type="match status" value="2"/>
</dbReference>
<dbReference type="InterPro" id="IPR025202">
    <property type="entry name" value="PLD-like_dom"/>
</dbReference>
<dbReference type="AlphaFoldDB" id="A0A239PMS5"/>
<keyword evidence="9" id="KW-0677">Repeat</keyword>
<organism evidence="18 19">
    <name type="scientific">Paracoccus seriniphilus</name>
    <dbReference type="NCBI Taxonomy" id="184748"/>
    <lineage>
        <taxon>Bacteria</taxon>
        <taxon>Pseudomonadati</taxon>
        <taxon>Pseudomonadota</taxon>
        <taxon>Alphaproteobacteria</taxon>
        <taxon>Rhodobacterales</taxon>
        <taxon>Paracoccaceae</taxon>
        <taxon>Paracoccus</taxon>
    </lineage>
</organism>
<evidence type="ECO:0000256" key="16">
    <source>
        <dbReference type="SAM" id="Phobius"/>
    </source>
</evidence>
<name>A0A239PMS5_9RHOB</name>
<keyword evidence="19" id="KW-1185">Reference proteome</keyword>
<keyword evidence="7" id="KW-0808">Transferase</keyword>
<dbReference type="CDD" id="cd09158">
    <property type="entry name" value="PLDc_EcCLS_like_2"/>
    <property type="match status" value="1"/>
</dbReference>
<accession>A0A239PMS5</accession>
<dbReference type="Proteomes" id="UP000198307">
    <property type="component" value="Unassembled WGS sequence"/>
</dbReference>
<keyword evidence="14" id="KW-1208">Phospholipid metabolism</keyword>
<keyword evidence="6" id="KW-0964">Secreted</keyword>
<dbReference type="PROSITE" id="PS50035">
    <property type="entry name" value="PLD"/>
    <property type="match status" value="2"/>
</dbReference>
<dbReference type="Pfam" id="PF13396">
    <property type="entry name" value="PLDc_N"/>
    <property type="match status" value="1"/>
</dbReference>
<dbReference type="PANTHER" id="PTHR21248">
    <property type="entry name" value="CARDIOLIPIN SYNTHASE"/>
    <property type="match status" value="1"/>
</dbReference>
<dbReference type="SUPFAM" id="SSF56024">
    <property type="entry name" value="Phospholipase D/nuclease"/>
    <property type="match status" value="2"/>
</dbReference>